<evidence type="ECO:0000313" key="2">
    <source>
        <dbReference type="Proteomes" id="UP000265663"/>
    </source>
</evidence>
<dbReference type="AlphaFoldDB" id="A0A3M7M4G9"/>
<gene>
    <name evidence="1" type="ORF">GMOD_00006219</name>
</gene>
<dbReference type="Proteomes" id="UP000265663">
    <property type="component" value="Unassembled WGS sequence"/>
</dbReference>
<name>A0A3M7M4G9_9PLEO</name>
<evidence type="ECO:0000313" key="1">
    <source>
        <dbReference type="EMBL" id="RMZ69415.1"/>
    </source>
</evidence>
<organism evidence="1 2">
    <name type="scientific">Pyrenophora seminiperda CCB06</name>
    <dbReference type="NCBI Taxonomy" id="1302712"/>
    <lineage>
        <taxon>Eukaryota</taxon>
        <taxon>Fungi</taxon>
        <taxon>Dikarya</taxon>
        <taxon>Ascomycota</taxon>
        <taxon>Pezizomycotina</taxon>
        <taxon>Dothideomycetes</taxon>
        <taxon>Pleosporomycetidae</taxon>
        <taxon>Pleosporales</taxon>
        <taxon>Pleosporineae</taxon>
        <taxon>Pleosporaceae</taxon>
        <taxon>Pyrenophora</taxon>
    </lineage>
</organism>
<dbReference type="EMBL" id="KE747818">
    <property type="protein sequence ID" value="RMZ69415.1"/>
    <property type="molecule type" value="Genomic_DNA"/>
</dbReference>
<protein>
    <submittedName>
        <fullName evidence="1">Uncharacterized protein</fullName>
    </submittedName>
</protein>
<keyword evidence="2" id="KW-1185">Reference proteome</keyword>
<sequence length="243" mass="28490">MADQIIILRSSSYERQMTQIENYVLKHMVTAKFAGRHLEFLPCSAMAALATVGNIGAVVEQDPELLKRYFPSHSVNFFTNRIAKEAKRMFIVAAAERLGMDFLRILMREHLTADEYLPLPHGFRIRDENNVFWDDKGLDGFLEAQRMVCAPVFNAWKCDQNAAFADALPIVEAKKMESEDEEIWQVRFHKDHLFGFPEGQIWEKKWFILKMFEDLEEARKDSRWEKKMFGFTCEDTYYLVGLR</sequence>
<proteinExistence type="predicted"/>
<accession>A0A3M7M4G9</accession>
<dbReference type="OrthoDB" id="3693653at2759"/>
<reference evidence="1 2" key="1">
    <citation type="journal article" date="2014" name="PLoS ONE">
        <title>De novo Genome Assembly of the Fungal Plant Pathogen Pyrenophora semeniperda.</title>
        <authorList>
            <person name="Soliai M.M."/>
            <person name="Meyer S.E."/>
            <person name="Udall J.A."/>
            <person name="Elzinga D.E."/>
            <person name="Hermansen R.A."/>
            <person name="Bodily P.M."/>
            <person name="Hart A.A."/>
            <person name="Coleman C.E."/>
        </authorList>
    </citation>
    <scope>NUCLEOTIDE SEQUENCE [LARGE SCALE GENOMIC DNA]</scope>
    <source>
        <strain evidence="1 2">CCB06</strain>
        <tissue evidence="1">Mycelium</tissue>
    </source>
</reference>